<keyword evidence="2" id="KW-0472">Membrane</keyword>
<feature type="transmembrane region" description="Helical" evidence="2">
    <location>
        <begin position="7"/>
        <end position="26"/>
    </location>
</feature>
<keyword evidence="2" id="KW-0812">Transmembrane</keyword>
<proteinExistence type="predicted"/>
<evidence type="ECO:0000313" key="3">
    <source>
        <dbReference type="EMBL" id="KAK2182391.1"/>
    </source>
</evidence>
<feature type="region of interest" description="Disordered" evidence="1">
    <location>
        <begin position="325"/>
        <end position="412"/>
    </location>
</feature>
<comment type="caution">
    <text evidence="3">The sequence shown here is derived from an EMBL/GenBank/DDBJ whole genome shotgun (WGS) entry which is preliminary data.</text>
</comment>
<evidence type="ECO:0000313" key="4">
    <source>
        <dbReference type="Proteomes" id="UP001209878"/>
    </source>
</evidence>
<gene>
    <name evidence="3" type="ORF">NP493_355g02051</name>
</gene>
<organism evidence="3 4">
    <name type="scientific">Ridgeia piscesae</name>
    <name type="common">Tubeworm</name>
    <dbReference type="NCBI Taxonomy" id="27915"/>
    <lineage>
        <taxon>Eukaryota</taxon>
        <taxon>Metazoa</taxon>
        <taxon>Spiralia</taxon>
        <taxon>Lophotrochozoa</taxon>
        <taxon>Annelida</taxon>
        <taxon>Polychaeta</taxon>
        <taxon>Sedentaria</taxon>
        <taxon>Canalipalpata</taxon>
        <taxon>Sabellida</taxon>
        <taxon>Siboglinidae</taxon>
        <taxon>Ridgeia</taxon>
    </lineage>
</organism>
<keyword evidence="2" id="KW-1133">Transmembrane helix</keyword>
<sequence>MRRNRGPIISFTALIMCVYVGLKVTIHNMADEDDSLTLDDLLRPESRPANVSDSPSVVLFTTFRNQPDRMFLQYNALRNWASLRPFVQPVLFTTSRQGDGNDMLEQVARESGWHLYQAPAVTAAGLPLLRPMFEMIDRKYSDVMFRGYSNGDVLYDDSLARTLSVVLQHIVDLNKTVLFGNRTICEGNPGNVNVRDKDFRRKWAAVNSSVDSNGTKAYVILNGPFPWEYVPGLVVGRRGFDNFLVNLAKAHGATAIDATLSLLAVHQSATGGALSTVPNDLDHNEKVVANEVGLAKVTMTNTTSARYETRKDFLGNVYLVDWEASEPKPVPPRKTKKKPAAKPIIKDTAANRNTKHYSKKKDGSDAIKSADTKVDKTVENKGKTKITNAKSAKRRSPTSGTTKSTDKTRHKQ</sequence>
<feature type="compositionally biased region" description="Low complexity" evidence="1">
    <location>
        <begin position="341"/>
        <end position="350"/>
    </location>
</feature>
<accession>A0AAD9L3U4</accession>
<protein>
    <submittedName>
        <fullName evidence="3">Uncharacterized protein</fullName>
    </submittedName>
</protein>
<evidence type="ECO:0000256" key="1">
    <source>
        <dbReference type="SAM" id="MobiDB-lite"/>
    </source>
</evidence>
<keyword evidence="4" id="KW-1185">Reference proteome</keyword>
<reference evidence="3" key="1">
    <citation type="journal article" date="2023" name="Mol. Biol. Evol.">
        <title>Third-Generation Sequencing Reveals the Adaptive Role of the Epigenome in Three Deep-Sea Polychaetes.</title>
        <authorList>
            <person name="Perez M."/>
            <person name="Aroh O."/>
            <person name="Sun Y."/>
            <person name="Lan Y."/>
            <person name="Juniper S.K."/>
            <person name="Young C.R."/>
            <person name="Angers B."/>
            <person name="Qian P.Y."/>
        </authorList>
    </citation>
    <scope>NUCLEOTIDE SEQUENCE</scope>
    <source>
        <strain evidence="3">R07B-5</strain>
    </source>
</reference>
<feature type="compositionally biased region" description="Basic residues" evidence="1">
    <location>
        <begin position="331"/>
        <end position="340"/>
    </location>
</feature>
<name>A0AAD9L3U4_RIDPI</name>
<dbReference type="Proteomes" id="UP001209878">
    <property type="component" value="Unassembled WGS sequence"/>
</dbReference>
<feature type="compositionally biased region" description="Basic and acidic residues" evidence="1">
    <location>
        <begin position="360"/>
        <end position="382"/>
    </location>
</feature>
<dbReference type="AlphaFoldDB" id="A0AAD9L3U4"/>
<evidence type="ECO:0000256" key="2">
    <source>
        <dbReference type="SAM" id="Phobius"/>
    </source>
</evidence>
<dbReference type="EMBL" id="JAODUO010000356">
    <property type="protein sequence ID" value="KAK2182391.1"/>
    <property type="molecule type" value="Genomic_DNA"/>
</dbReference>